<dbReference type="PANTHER" id="PTHR12121:SF37">
    <property type="entry name" value="2',5'-PHOSPHODIESTERASE 12"/>
    <property type="match status" value="1"/>
</dbReference>
<dbReference type="Gene3D" id="3.60.10.10">
    <property type="entry name" value="Endonuclease/exonuclease/phosphatase"/>
    <property type="match status" value="1"/>
</dbReference>
<evidence type="ECO:0000256" key="3">
    <source>
        <dbReference type="ARBA" id="ARBA00022553"/>
    </source>
</evidence>
<keyword evidence="8" id="KW-0269">Exonuclease</keyword>
<evidence type="ECO:0000256" key="2">
    <source>
        <dbReference type="ARBA" id="ARBA00004305"/>
    </source>
</evidence>
<dbReference type="FunFam" id="3.60.10.10:FF:000018">
    <property type="entry name" value="2',5'-phosphodiesterase 12"/>
    <property type="match status" value="1"/>
</dbReference>
<evidence type="ECO:0000256" key="11">
    <source>
        <dbReference type="ARBA" id="ARBA00023128"/>
    </source>
</evidence>
<evidence type="ECO:0000256" key="9">
    <source>
        <dbReference type="ARBA" id="ARBA00022842"/>
    </source>
</evidence>
<evidence type="ECO:0000256" key="7">
    <source>
        <dbReference type="ARBA" id="ARBA00022801"/>
    </source>
</evidence>
<evidence type="ECO:0000256" key="4">
    <source>
        <dbReference type="ARBA" id="ARBA00022664"/>
    </source>
</evidence>
<evidence type="ECO:0000256" key="8">
    <source>
        <dbReference type="ARBA" id="ARBA00022839"/>
    </source>
</evidence>
<evidence type="ECO:0000256" key="10">
    <source>
        <dbReference type="ARBA" id="ARBA00022946"/>
    </source>
</evidence>
<sequence>MGILDAELNRRKVAVRTLPGDEFLDLTFSYGGTGSSVGIRPRLFNFHRAKNETLGRTLERISQNLTARIAVRSKKKFKASSPPASPEAAIAPTSIPLTSPVQLALQVNESVVSPEIPNAFAWVNGAVLEVDQVPHHVVLNPPTITGGKITSHILPDFPIDCSIDYEFAEENEAVFVWLKHVVGSRSPVEQLNAQVVSAAADLPISLSLIEECVKQRMKPLGVWRIVSLQRDWVPTADDIGANVGLLCFPIRDGQVGEPFTTVAKNLVMSGIPSPVPYRRRHAFCQTRCDKNSFRVVSYNLLADVYAAMESSLKELFPYVPAEFMKIDYRRQLMKQELVGYNADLMCLQEVDTKHFEHHFLRYFRRHGYDGAVQRKKGAVAEGVATFYRKDKFRLVSQHDITITDAMFENPVFAEMAAAVSGKAKLKESIMERGTPAQVTVLEDLQDPSRVLVLANTHLWYRPTFPHVRLLQMAVILGHIEGVVKLTKKSLNLARDPAVLICGDFNSTSARGVHDLLRTGSISANFKEWKEFCEKEDEYVELSLQHPFRLFSACGEPAFTNFVPQFQAAIDWIYADESALESTSVIPLPTLEEVSANVAIPSVVFPSDHLAIGCDLKWKS</sequence>
<reference evidence="16" key="1">
    <citation type="submission" date="2017-01" db="EMBL/GenBank/DDBJ databases">
        <title>Comparative genomics of anhydrobiosis in the tardigrade Hypsibius dujardini.</title>
        <authorList>
            <person name="Yoshida Y."/>
            <person name="Koutsovoulos G."/>
            <person name="Laetsch D."/>
            <person name="Stevens L."/>
            <person name="Kumar S."/>
            <person name="Horikawa D."/>
            <person name="Ishino K."/>
            <person name="Komine S."/>
            <person name="Tomita M."/>
            <person name="Blaxter M."/>
            <person name="Arakawa K."/>
        </authorList>
    </citation>
    <scope>NUCLEOTIDE SEQUENCE [LARGE SCALE GENOMIC DNA]</scope>
    <source>
        <strain evidence="16">Z151</strain>
    </source>
</reference>
<dbReference type="InterPro" id="IPR036691">
    <property type="entry name" value="Endo/exonu/phosph_ase_sf"/>
</dbReference>
<dbReference type="InterPro" id="IPR005135">
    <property type="entry name" value="Endo/exonuclease/phosphatase"/>
</dbReference>
<evidence type="ECO:0000256" key="12">
    <source>
        <dbReference type="ARBA" id="ARBA00072755"/>
    </source>
</evidence>
<dbReference type="PANTHER" id="PTHR12121">
    <property type="entry name" value="CARBON CATABOLITE REPRESSOR PROTEIN 4"/>
    <property type="match status" value="1"/>
</dbReference>
<comment type="cofactor">
    <cofactor evidence="1">
        <name>Mg(2+)</name>
        <dbReference type="ChEBI" id="CHEBI:18420"/>
    </cofactor>
</comment>
<gene>
    <name evidence="15" type="ORF">BV898_16080</name>
</gene>
<dbReference type="Proteomes" id="UP000192578">
    <property type="component" value="Unassembled WGS sequence"/>
</dbReference>
<dbReference type="GO" id="GO:0046872">
    <property type="term" value="F:metal ion binding"/>
    <property type="evidence" value="ECO:0007669"/>
    <property type="project" value="UniProtKB-KW"/>
</dbReference>
<dbReference type="GO" id="GO:0005759">
    <property type="term" value="C:mitochondrial matrix"/>
    <property type="evidence" value="ECO:0007669"/>
    <property type="project" value="UniProtKB-SubCell"/>
</dbReference>
<proteinExistence type="predicted"/>
<dbReference type="SUPFAM" id="SSF56219">
    <property type="entry name" value="DNase I-like"/>
    <property type="match status" value="1"/>
</dbReference>
<keyword evidence="3" id="KW-0597">Phosphoprotein</keyword>
<protein>
    <recommendedName>
        <fullName evidence="12">2',5'-phosphodiesterase 12</fullName>
    </recommendedName>
    <alternativeName>
        <fullName evidence="13">Mitochondrial deadenylase</fullName>
    </alternativeName>
</protein>
<keyword evidence="9" id="KW-0460">Magnesium</keyword>
<name>A0A9X6RL54_HYPEX</name>
<dbReference type="GO" id="GO:0000288">
    <property type="term" value="P:nuclear-transcribed mRNA catabolic process, deadenylation-dependent decay"/>
    <property type="evidence" value="ECO:0007669"/>
    <property type="project" value="TreeGrafter"/>
</dbReference>
<evidence type="ECO:0000259" key="14">
    <source>
        <dbReference type="Pfam" id="PF03372"/>
    </source>
</evidence>
<organism evidence="15 16">
    <name type="scientific">Hypsibius exemplaris</name>
    <name type="common">Freshwater tardigrade</name>
    <dbReference type="NCBI Taxonomy" id="2072580"/>
    <lineage>
        <taxon>Eukaryota</taxon>
        <taxon>Metazoa</taxon>
        <taxon>Ecdysozoa</taxon>
        <taxon>Tardigrada</taxon>
        <taxon>Eutardigrada</taxon>
        <taxon>Parachela</taxon>
        <taxon>Hypsibioidea</taxon>
        <taxon>Hypsibiidae</taxon>
        <taxon>Hypsibius</taxon>
    </lineage>
</organism>
<accession>A0A9X6RL54</accession>
<dbReference type="InterPro" id="IPR050410">
    <property type="entry name" value="CCR4/nocturin_mRNA_transcr"/>
</dbReference>
<feature type="domain" description="Endonuclease/exonuclease/phosphatase" evidence="14">
    <location>
        <begin position="298"/>
        <end position="608"/>
    </location>
</feature>
<evidence type="ECO:0000256" key="13">
    <source>
        <dbReference type="ARBA" id="ARBA00083541"/>
    </source>
</evidence>
<comment type="caution">
    <text evidence="15">The sequence shown here is derived from an EMBL/GenBank/DDBJ whole genome shotgun (WGS) entry which is preliminary data.</text>
</comment>
<dbReference type="AlphaFoldDB" id="A0A9X6RL54"/>
<dbReference type="OrthoDB" id="412787at2759"/>
<evidence type="ECO:0000256" key="1">
    <source>
        <dbReference type="ARBA" id="ARBA00001946"/>
    </source>
</evidence>
<evidence type="ECO:0000313" key="16">
    <source>
        <dbReference type="Proteomes" id="UP000192578"/>
    </source>
</evidence>
<evidence type="ECO:0000256" key="6">
    <source>
        <dbReference type="ARBA" id="ARBA00022723"/>
    </source>
</evidence>
<dbReference type="GO" id="GO:0004535">
    <property type="term" value="F:poly(A)-specific ribonuclease activity"/>
    <property type="evidence" value="ECO:0007669"/>
    <property type="project" value="UniProtKB-ARBA"/>
</dbReference>
<keyword evidence="6" id="KW-0479">Metal-binding</keyword>
<keyword evidence="5" id="KW-0540">Nuclease</keyword>
<dbReference type="Pfam" id="PF03372">
    <property type="entry name" value="Exo_endo_phos"/>
    <property type="match status" value="1"/>
</dbReference>
<keyword evidence="4" id="KW-0507">mRNA processing</keyword>
<evidence type="ECO:0000313" key="15">
    <source>
        <dbReference type="EMBL" id="OWA51605.1"/>
    </source>
</evidence>
<keyword evidence="10" id="KW-0809">Transit peptide</keyword>
<keyword evidence="7" id="KW-0378">Hydrolase</keyword>
<dbReference type="EMBL" id="MTYJ01000232">
    <property type="protein sequence ID" value="OWA51605.1"/>
    <property type="molecule type" value="Genomic_DNA"/>
</dbReference>
<comment type="subcellular location">
    <subcellularLocation>
        <location evidence="2">Mitochondrion matrix</location>
    </subcellularLocation>
</comment>
<evidence type="ECO:0000256" key="5">
    <source>
        <dbReference type="ARBA" id="ARBA00022722"/>
    </source>
</evidence>
<keyword evidence="11" id="KW-0496">Mitochondrion</keyword>
<dbReference type="GO" id="GO:0006397">
    <property type="term" value="P:mRNA processing"/>
    <property type="evidence" value="ECO:0007669"/>
    <property type="project" value="UniProtKB-KW"/>
</dbReference>
<keyword evidence="16" id="KW-1185">Reference proteome</keyword>